<dbReference type="AlphaFoldDB" id="S4RVF2"/>
<dbReference type="Ensembl" id="ENSPMAT00000009232.1">
    <property type="protein sequence ID" value="ENSPMAP00000009192.1"/>
    <property type="gene ID" value="ENSPMAG00000008348.1"/>
</dbReference>
<accession>S4RVF2</accession>
<reference evidence="1" key="1">
    <citation type="submission" date="2025-08" db="UniProtKB">
        <authorList>
            <consortium name="Ensembl"/>
        </authorList>
    </citation>
    <scope>IDENTIFICATION</scope>
</reference>
<evidence type="ECO:0000313" key="1">
    <source>
        <dbReference type="Ensembl" id="ENSPMAP00000009192.1"/>
    </source>
</evidence>
<name>S4RVF2_PETMA</name>
<proteinExistence type="predicted"/>
<reference evidence="1" key="2">
    <citation type="submission" date="2025-09" db="UniProtKB">
        <authorList>
            <consortium name="Ensembl"/>
        </authorList>
    </citation>
    <scope>IDENTIFICATION</scope>
</reference>
<protein>
    <submittedName>
        <fullName evidence="1">Uncharacterized protein</fullName>
    </submittedName>
</protein>
<sequence>SQLLYCIWLYCRILSNANDAYFFTTFSGVILHCKITCPHVTTKWMNCNDWRSGFEGGWILYWRPRYSGSSY</sequence>
<organism evidence="1">
    <name type="scientific">Petromyzon marinus</name>
    <name type="common">Sea lamprey</name>
    <dbReference type="NCBI Taxonomy" id="7757"/>
    <lineage>
        <taxon>Eukaryota</taxon>
        <taxon>Metazoa</taxon>
        <taxon>Chordata</taxon>
        <taxon>Craniata</taxon>
        <taxon>Vertebrata</taxon>
        <taxon>Cyclostomata</taxon>
        <taxon>Hyperoartia</taxon>
        <taxon>Petromyzontiformes</taxon>
        <taxon>Petromyzontidae</taxon>
        <taxon>Petromyzon</taxon>
    </lineage>
</organism>
<dbReference type="HOGENOM" id="CLU_2746738_0_0_1"/>